<comment type="caution">
    <text evidence="6">The sequence shown here is derived from an EMBL/GenBank/DDBJ whole genome shotgun (WGS) entry which is preliminary data.</text>
</comment>
<keyword evidence="1 3" id="KW-0863">Zinc-finger</keyword>
<keyword evidence="2" id="KW-0862">Zinc</keyword>
<evidence type="ECO:0000256" key="2">
    <source>
        <dbReference type="ARBA" id="ARBA00022833"/>
    </source>
</evidence>
<dbReference type="AlphaFoldDB" id="A0AAW1M3D3"/>
<feature type="region of interest" description="Disordered" evidence="4">
    <location>
        <begin position="72"/>
        <end position="112"/>
    </location>
</feature>
<evidence type="ECO:0000259" key="5">
    <source>
        <dbReference type="PROSITE" id="PS50089"/>
    </source>
</evidence>
<proteinExistence type="predicted"/>
<evidence type="ECO:0000313" key="6">
    <source>
        <dbReference type="EMBL" id="KAK9743655.1"/>
    </source>
</evidence>
<evidence type="ECO:0000256" key="3">
    <source>
        <dbReference type="PROSITE-ProRule" id="PRU00175"/>
    </source>
</evidence>
<dbReference type="Proteomes" id="UP001458880">
    <property type="component" value="Unassembled WGS sequence"/>
</dbReference>
<dbReference type="InterPro" id="IPR013083">
    <property type="entry name" value="Znf_RING/FYVE/PHD"/>
</dbReference>
<dbReference type="EMBL" id="JASPKY010000067">
    <property type="protein sequence ID" value="KAK9743655.1"/>
    <property type="molecule type" value="Genomic_DNA"/>
</dbReference>
<feature type="compositionally biased region" description="Low complexity" evidence="4">
    <location>
        <begin position="92"/>
        <end position="112"/>
    </location>
</feature>
<gene>
    <name evidence="6" type="ORF">QE152_g8439</name>
</gene>
<evidence type="ECO:0000256" key="4">
    <source>
        <dbReference type="SAM" id="MobiDB-lite"/>
    </source>
</evidence>
<dbReference type="InterPro" id="IPR011011">
    <property type="entry name" value="Znf_FYVE_PHD"/>
</dbReference>
<dbReference type="Gene3D" id="3.30.40.10">
    <property type="entry name" value="Zinc/RING finger domain, C3HC4 (zinc finger)"/>
    <property type="match status" value="1"/>
</dbReference>
<keyword evidence="1 3" id="KW-0479">Metal-binding</keyword>
<dbReference type="PROSITE" id="PS50089">
    <property type="entry name" value="ZF_RING_2"/>
    <property type="match status" value="1"/>
</dbReference>
<name>A0AAW1M3D3_POPJA</name>
<feature type="domain" description="RING-type" evidence="5">
    <location>
        <begin position="122"/>
        <end position="163"/>
    </location>
</feature>
<evidence type="ECO:0000313" key="7">
    <source>
        <dbReference type="Proteomes" id="UP001458880"/>
    </source>
</evidence>
<dbReference type="SUPFAM" id="SSF57903">
    <property type="entry name" value="FYVE/PHD zinc finger"/>
    <property type="match status" value="1"/>
</dbReference>
<organism evidence="6 7">
    <name type="scientific">Popillia japonica</name>
    <name type="common">Japanese beetle</name>
    <dbReference type="NCBI Taxonomy" id="7064"/>
    <lineage>
        <taxon>Eukaryota</taxon>
        <taxon>Metazoa</taxon>
        <taxon>Ecdysozoa</taxon>
        <taxon>Arthropoda</taxon>
        <taxon>Hexapoda</taxon>
        <taxon>Insecta</taxon>
        <taxon>Pterygota</taxon>
        <taxon>Neoptera</taxon>
        <taxon>Endopterygota</taxon>
        <taxon>Coleoptera</taxon>
        <taxon>Polyphaga</taxon>
        <taxon>Scarabaeiformia</taxon>
        <taxon>Scarabaeidae</taxon>
        <taxon>Rutelinae</taxon>
        <taxon>Popillia</taxon>
    </lineage>
</organism>
<feature type="compositionally biased region" description="Basic residues" evidence="4">
    <location>
        <begin position="74"/>
        <end position="83"/>
    </location>
</feature>
<sequence length="165" mass="18614">MTPESSMKVETFNKWLGRFMEFMASPNDNSSDNDSDDYLPLNDYLPLSQLQAAAKTVTDNFFSEISPAPELAKKRTKRRRRTINYKDAEVTKSLPQLSTSKPSSSRSNSNLSSSKVQEPWECVVCYTDYVADMRACAPCGYWVHEDCVGLIAEDIEDFVCPDCVP</sequence>
<evidence type="ECO:0000256" key="1">
    <source>
        <dbReference type="ARBA" id="ARBA00022771"/>
    </source>
</evidence>
<accession>A0AAW1M3D3</accession>
<reference evidence="6 7" key="1">
    <citation type="journal article" date="2024" name="BMC Genomics">
        <title>De novo assembly and annotation of Popillia japonica's genome with initial clues to its potential as an invasive pest.</title>
        <authorList>
            <person name="Cucini C."/>
            <person name="Boschi S."/>
            <person name="Funari R."/>
            <person name="Cardaioli E."/>
            <person name="Iannotti N."/>
            <person name="Marturano G."/>
            <person name="Paoli F."/>
            <person name="Bruttini M."/>
            <person name="Carapelli A."/>
            <person name="Frati F."/>
            <person name="Nardi F."/>
        </authorList>
    </citation>
    <scope>NUCLEOTIDE SEQUENCE [LARGE SCALE GENOMIC DNA]</scope>
    <source>
        <strain evidence="6">DMR45628</strain>
    </source>
</reference>
<dbReference type="InterPro" id="IPR001841">
    <property type="entry name" value="Znf_RING"/>
</dbReference>
<keyword evidence="7" id="KW-1185">Reference proteome</keyword>
<dbReference type="GO" id="GO:0008270">
    <property type="term" value="F:zinc ion binding"/>
    <property type="evidence" value="ECO:0007669"/>
    <property type="project" value="UniProtKB-KW"/>
</dbReference>
<protein>
    <recommendedName>
        <fullName evidence="5">RING-type domain-containing protein</fullName>
    </recommendedName>
</protein>